<keyword evidence="5" id="KW-0812">Transmembrane</keyword>
<evidence type="ECO:0000256" key="3">
    <source>
        <dbReference type="ARBA" id="ARBA00022679"/>
    </source>
</evidence>
<keyword evidence="5" id="KW-1133">Transmembrane helix</keyword>
<dbReference type="InterPro" id="IPR003594">
    <property type="entry name" value="HATPase_dom"/>
</dbReference>
<dbReference type="PROSITE" id="PS50885">
    <property type="entry name" value="HAMP"/>
    <property type="match status" value="1"/>
</dbReference>
<dbReference type="Gene3D" id="3.30.565.10">
    <property type="entry name" value="Histidine kinase-like ATPase, C-terminal domain"/>
    <property type="match status" value="1"/>
</dbReference>
<keyword evidence="3" id="KW-0808">Transferase</keyword>
<accession>A0A9D2PSW3</accession>
<dbReference type="Proteomes" id="UP000823886">
    <property type="component" value="Unassembled WGS sequence"/>
</dbReference>
<dbReference type="InterPro" id="IPR050640">
    <property type="entry name" value="Bact_2-comp_sensor_kinase"/>
</dbReference>
<dbReference type="SUPFAM" id="SSF55874">
    <property type="entry name" value="ATPase domain of HSP90 chaperone/DNA topoisomerase II/histidine kinase"/>
    <property type="match status" value="1"/>
</dbReference>
<dbReference type="PANTHER" id="PTHR34220">
    <property type="entry name" value="SENSOR HISTIDINE KINASE YPDA"/>
    <property type="match status" value="1"/>
</dbReference>
<dbReference type="Pfam" id="PF06580">
    <property type="entry name" value="His_kinase"/>
    <property type="match status" value="1"/>
</dbReference>
<sequence>MKDSAKRFSSFISKRKVQNQLYLIFFAAIFIPVVLIGSYQVYSNRSQLTEHYEQQAYSENLRVRSILLDMTTSVYDKASYLLLDKSLENLLEKSYPSEGDARRAIDDFSDFTNLQVKDAAIEDISVYTTNPSIPDYQSVYQADDQIQKTSWYRKMEDSAAPFWVSDSVQDKFGNPHVELSLYTKVFLPKSDSFAILKMTLSNNHIKNRLETGTHQIFIWLNENAPVYSSTGSLPEISQELSSLGTPLYSGPVRLEEKEVFAGVSLLDSYYSDDTFHICVVNTDGFPYIQKVTWTYLGILALILAVTSGFIYLFSRYFAKRVATLRHAMHQASNGNYHIIDTFNGSDELSDAFFDLNLMVQDILKKEAEVYNSKLRAQELINRQQQMEFKMLSSQINPHFLYNTLETIRMRSLKAGNRDVANAVKLLGKSMRYVLDNTTTASTTLDKELDYIETYLAIQKLRFHDRINYTLKYPADMDLSTHHILPLLLQPVVENAILHGLEEVEKDGKIVIHIKQTGQVLHIKIFDNGCGMDPEEQQRLLCHMKQHETESTKSIGLYNIYQRICLCYGSQYGVSIKSKKHAGTILELTIPA</sequence>
<dbReference type="GO" id="GO:0000155">
    <property type="term" value="F:phosphorelay sensor kinase activity"/>
    <property type="evidence" value="ECO:0007669"/>
    <property type="project" value="InterPro"/>
</dbReference>
<keyword evidence="5" id="KW-0472">Membrane</keyword>
<keyword evidence="2" id="KW-0597">Phosphoprotein</keyword>
<evidence type="ECO:0000256" key="5">
    <source>
        <dbReference type="SAM" id="Phobius"/>
    </source>
</evidence>
<reference evidence="7" key="1">
    <citation type="journal article" date="2021" name="PeerJ">
        <title>Extensive microbial diversity within the chicken gut microbiome revealed by metagenomics and culture.</title>
        <authorList>
            <person name="Gilroy R."/>
            <person name="Ravi A."/>
            <person name="Getino M."/>
            <person name="Pursley I."/>
            <person name="Horton D.L."/>
            <person name="Alikhan N.F."/>
            <person name="Baker D."/>
            <person name="Gharbi K."/>
            <person name="Hall N."/>
            <person name="Watson M."/>
            <person name="Adriaenssens E.M."/>
            <person name="Foster-Nyarko E."/>
            <person name="Jarju S."/>
            <person name="Secka A."/>
            <person name="Antonio M."/>
            <person name="Oren A."/>
            <person name="Chaudhuri R.R."/>
            <person name="La Ragione R."/>
            <person name="Hildebrand F."/>
            <person name="Pallen M.J."/>
        </authorList>
    </citation>
    <scope>NUCLEOTIDE SEQUENCE</scope>
    <source>
        <strain evidence="7">ChiBcec2-3848</strain>
    </source>
</reference>
<dbReference type="SMART" id="SM00387">
    <property type="entry name" value="HATPase_c"/>
    <property type="match status" value="1"/>
</dbReference>
<evidence type="ECO:0000256" key="1">
    <source>
        <dbReference type="ARBA" id="ARBA00004370"/>
    </source>
</evidence>
<evidence type="ECO:0000313" key="7">
    <source>
        <dbReference type="EMBL" id="HJC64680.1"/>
    </source>
</evidence>
<evidence type="ECO:0000256" key="2">
    <source>
        <dbReference type="ARBA" id="ARBA00022553"/>
    </source>
</evidence>
<dbReference type="InterPro" id="IPR003660">
    <property type="entry name" value="HAMP_dom"/>
</dbReference>
<evidence type="ECO:0000256" key="4">
    <source>
        <dbReference type="ARBA" id="ARBA00022777"/>
    </source>
</evidence>
<dbReference type="Gene3D" id="6.10.340.10">
    <property type="match status" value="1"/>
</dbReference>
<name>A0A9D2PSW3_9FIRM</name>
<keyword evidence="4 7" id="KW-0418">Kinase</keyword>
<reference evidence="7" key="2">
    <citation type="submission" date="2021-04" db="EMBL/GenBank/DDBJ databases">
        <authorList>
            <person name="Gilroy R."/>
        </authorList>
    </citation>
    <scope>NUCLEOTIDE SEQUENCE</scope>
    <source>
        <strain evidence="7">ChiBcec2-3848</strain>
    </source>
</reference>
<dbReference type="AlphaFoldDB" id="A0A9D2PSW3"/>
<gene>
    <name evidence="7" type="ORF">H9753_13885</name>
</gene>
<evidence type="ECO:0000313" key="8">
    <source>
        <dbReference type="Proteomes" id="UP000823886"/>
    </source>
</evidence>
<feature type="transmembrane region" description="Helical" evidence="5">
    <location>
        <begin position="21"/>
        <end position="42"/>
    </location>
</feature>
<dbReference type="PANTHER" id="PTHR34220:SF7">
    <property type="entry name" value="SENSOR HISTIDINE KINASE YPDA"/>
    <property type="match status" value="1"/>
</dbReference>
<dbReference type="InterPro" id="IPR036890">
    <property type="entry name" value="HATPase_C_sf"/>
</dbReference>
<evidence type="ECO:0000259" key="6">
    <source>
        <dbReference type="PROSITE" id="PS50885"/>
    </source>
</evidence>
<dbReference type="GO" id="GO:0016020">
    <property type="term" value="C:membrane"/>
    <property type="evidence" value="ECO:0007669"/>
    <property type="project" value="UniProtKB-SubCell"/>
</dbReference>
<proteinExistence type="predicted"/>
<feature type="domain" description="HAMP" evidence="6">
    <location>
        <begin position="315"/>
        <end position="367"/>
    </location>
</feature>
<feature type="transmembrane region" description="Helical" evidence="5">
    <location>
        <begin position="293"/>
        <end position="313"/>
    </location>
</feature>
<dbReference type="Pfam" id="PF02518">
    <property type="entry name" value="HATPase_c"/>
    <property type="match status" value="1"/>
</dbReference>
<protein>
    <submittedName>
        <fullName evidence="7">Sensor histidine kinase</fullName>
    </submittedName>
</protein>
<comment type="caution">
    <text evidence="7">The sequence shown here is derived from an EMBL/GenBank/DDBJ whole genome shotgun (WGS) entry which is preliminary data.</text>
</comment>
<dbReference type="EMBL" id="DWVZ01000194">
    <property type="protein sequence ID" value="HJC64680.1"/>
    <property type="molecule type" value="Genomic_DNA"/>
</dbReference>
<organism evidence="7 8">
    <name type="scientific">Candidatus Blautia merdavium</name>
    <dbReference type="NCBI Taxonomy" id="2838494"/>
    <lineage>
        <taxon>Bacteria</taxon>
        <taxon>Bacillati</taxon>
        <taxon>Bacillota</taxon>
        <taxon>Clostridia</taxon>
        <taxon>Lachnospirales</taxon>
        <taxon>Lachnospiraceae</taxon>
        <taxon>Blautia</taxon>
    </lineage>
</organism>
<comment type="subcellular location">
    <subcellularLocation>
        <location evidence="1">Membrane</location>
    </subcellularLocation>
</comment>
<dbReference type="InterPro" id="IPR010559">
    <property type="entry name" value="Sig_transdc_His_kin_internal"/>
</dbReference>